<reference evidence="3" key="1">
    <citation type="submission" date="2016-10" db="EMBL/GenBank/DDBJ databases">
        <title>Draft Genome Sequence of Nocardioides luteus Strain BAFB, an Alkane-Degrading Bacterium Isolated from JP-7 Polluted Soil.</title>
        <authorList>
            <person name="Brown L."/>
            <person name="Ruiz O.N."/>
            <person name="Gunasekera T."/>
        </authorList>
    </citation>
    <scope>NUCLEOTIDE SEQUENCE [LARGE SCALE GENOMIC DNA]</scope>
    <source>
        <strain evidence="3">BAFB</strain>
    </source>
</reference>
<dbReference type="InterPro" id="IPR036526">
    <property type="entry name" value="C-N_Hydrolase_sf"/>
</dbReference>
<dbReference type="SUPFAM" id="SSF56317">
    <property type="entry name" value="Carbon-nitrogen hydrolase"/>
    <property type="match status" value="1"/>
</dbReference>
<evidence type="ECO:0000313" key="4">
    <source>
        <dbReference type="Proteomes" id="UP000033772"/>
    </source>
</evidence>
<evidence type="ECO:0000256" key="1">
    <source>
        <dbReference type="ARBA" id="ARBA00022801"/>
    </source>
</evidence>
<dbReference type="Proteomes" id="UP000033772">
    <property type="component" value="Unassembled WGS sequence"/>
</dbReference>
<evidence type="ECO:0000259" key="2">
    <source>
        <dbReference type="PROSITE" id="PS50263"/>
    </source>
</evidence>
<dbReference type="RefSeq" id="WP_045551899.1">
    <property type="nucleotide sequence ID" value="NZ_JZDQ02000007.1"/>
</dbReference>
<feature type="domain" description="CN hydrolase" evidence="2">
    <location>
        <begin position="10"/>
        <end position="264"/>
    </location>
</feature>
<proteinExistence type="predicted"/>
<dbReference type="Pfam" id="PF00795">
    <property type="entry name" value="CN_hydrolase"/>
    <property type="match status" value="1"/>
</dbReference>
<dbReference type="AlphaFoldDB" id="A0A1J4N850"/>
<comment type="caution">
    <text evidence="3">The sequence shown here is derived from an EMBL/GenBank/DDBJ whole genome shotgun (WGS) entry which is preliminary data.</text>
</comment>
<sequence>MTTTDTHRGSAVAAVCAGFGRDVDENLAQIGALIDDARQAGVGLLALPEACLGGYLSVLGAGRDGNHDEAPEDLPPVMDIDGPELARVAAMAGDMTVVVGLCESDGGSRYNTAAVVTGDGVLGAHRKVHQPLGENLYYAAGDGFGCVDTPAGRIGTLICYDKAFPEGARALAVDGAEIIACISAWPASRTATSASIEDDRWTKRFNLFDAARALENQVVWLASNQYGTFGKLRFVANAKVVGPGGDVLATTGVEAGMAVAELDVPSALATARRAMFHLRDRRPEAYPSALATAEPFSPVGEGHA</sequence>
<name>A0A1J4N850_9ACTN</name>
<keyword evidence="4" id="KW-1185">Reference proteome</keyword>
<dbReference type="GO" id="GO:0016811">
    <property type="term" value="F:hydrolase activity, acting on carbon-nitrogen (but not peptide) bonds, in linear amides"/>
    <property type="evidence" value="ECO:0007669"/>
    <property type="project" value="TreeGrafter"/>
</dbReference>
<keyword evidence="1 3" id="KW-0378">Hydrolase</keyword>
<dbReference type="PANTHER" id="PTHR43674">
    <property type="entry name" value="NITRILASE C965.09-RELATED"/>
    <property type="match status" value="1"/>
</dbReference>
<dbReference type="Gene3D" id="3.60.110.10">
    <property type="entry name" value="Carbon-nitrogen hydrolase"/>
    <property type="match status" value="1"/>
</dbReference>
<evidence type="ECO:0000313" key="3">
    <source>
        <dbReference type="EMBL" id="OIJ27691.1"/>
    </source>
</evidence>
<dbReference type="CDD" id="cd07197">
    <property type="entry name" value="nitrilase"/>
    <property type="match status" value="1"/>
</dbReference>
<protein>
    <submittedName>
        <fullName evidence="3">Carbon-nitrogen hydrolase family protein</fullName>
    </submittedName>
</protein>
<dbReference type="EMBL" id="JZDQ02000007">
    <property type="protein sequence ID" value="OIJ27691.1"/>
    <property type="molecule type" value="Genomic_DNA"/>
</dbReference>
<dbReference type="STRING" id="1844.UG56_006750"/>
<dbReference type="PROSITE" id="PS50263">
    <property type="entry name" value="CN_HYDROLASE"/>
    <property type="match status" value="1"/>
</dbReference>
<dbReference type="InterPro" id="IPR050345">
    <property type="entry name" value="Aliph_Amidase/BUP"/>
</dbReference>
<accession>A0A1J4N850</accession>
<dbReference type="OrthoDB" id="9811121at2"/>
<gene>
    <name evidence="3" type="ORF">UG56_006750</name>
</gene>
<dbReference type="PANTHER" id="PTHR43674:SF16">
    <property type="entry name" value="CARBON-NITROGEN FAMILY, PUTATIVE (AFU_ORTHOLOGUE AFUA_5G02350)-RELATED"/>
    <property type="match status" value="1"/>
</dbReference>
<organism evidence="3 4">
    <name type="scientific">Nocardioides luteus</name>
    <dbReference type="NCBI Taxonomy" id="1844"/>
    <lineage>
        <taxon>Bacteria</taxon>
        <taxon>Bacillati</taxon>
        <taxon>Actinomycetota</taxon>
        <taxon>Actinomycetes</taxon>
        <taxon>Propionibacteriales</taxon>
        <taxon>Nocardioidaceae</taxon>
        <taxon>Nocardioides</taxon>
    </lineage>
</organism>
<dbReference type="InterPro" id="IPR003010">
    <property type="entry name" value="C-N_Hydrolase"/>
</dbReference>